<keyword evidence="4" id="KW-1185">Reference proteome</keyword>
<protein>
    <submittedName>
        <fullName evidence="3">Uncharacterized protein</fullName>
    </submittedName>
</protein>
<sequence>MLLGFVSGDTPGEATQSQYAGRSRRQPSNQRCNRCRQGGSVAECPFDDRLPIPCKFINVDVFARCGDTVTTAAACAERVGPPARWAGRELPESPWHEDARLADVADDTGLVHRAAPAAAGVADPRWTEVPRCECWSFALAHAPHYAHQGRYEKWLFSERFPADPRNGQARGETEVDQRQGDGVSSLVLLSSSFAGGVQVFGCMYSRADQLCVCAAILIAPCLCGRCTSAGSAVARGGAQLA</sequence>
<keyword evidence="2" id="KW-0614">Plasmid</keyword>
<evidence type="ECO:0000313" key="3">
    <source>
        <dbReference type="EMBL" id="SMR06014.1"/>
    </source>
</evidence>
<geneLocation type="plasmid" evidence="5">
    <name>ppd5205-30</name>
</geneLocation>
<evidence type="ECO:0000313" key="5">
    <source>
        <dbReference type="Proteomes" id="UP000195953"/>
    </source>
</evidence>
<dbReference type="Proteomes" id="UP000195877">
    <property type="component" value="Plasmid pPD885-29"/>
</dbReference>
<reference evidence="2 4" key="1">
    <citation type="submission" date="2017-05" db="EMBL/GenBank/DDBJ databases">
        <authorList>
            <person name="Blom J."/>
        </authorList>
    </citation>
    <scope>NUCLEOTIDE SEQUENCE [LARGE SCALE GENOMIC DNA]</scope>
    <source>
        <strain evidence="2">PD885</strain>
        <plasmid evidence="4">ppd885-29</plasmid>
        <plasmid evidence="2">pPD885-29</plasmid>
    </source>
</reference>
<dbReference type="EMBL" id="LT853883">
    <property type="protein sequence ID" value="SMR01252.1"/>
    <property type="molecule type" value="Genomic_DNA"/>
</dbReference>
<evidence type="ECO:0000256" key="1">
    <source>
        <dbReference type="SAM" id="MobiDB-lite"/>
    </source>
</evidence>
<geneLocation type="plasmid" evidence="2">
    <name>pPD885-29</name>
</geneLocation>
<accession>A0A1Y6HR90</accession>
<evidence type="ECO:0000313" key="2">
    <source>
        <dbReference type="EMBL" id="SMR01252.1"/>
    </source>
</evidence>
<feature type="region of interest" description="Disordered" evidence="1">
    <location>
        <begin position="1"/>
        <end position="32"/>
    </location>
</feature>
<evidence type="ECO:0000313" key="4">
    <source>
        <dbReference type="Proteomes" id="UP000195877"/>
    </source>
</evidence>
<dbReference type="EMBL" id="LT853886">
    <property type="protein sequence ID" value="SMR06014.1"/>
    <property type="molecule type" value="Genomic_DNA"/>
</dbReference>
<dbReference type="Proteomes" id="UP000195953">
    <property type="component" value="Plasmid pPD5205-30"/>
</dbReference>
<name>A0A1Y6HR90_9XANT</name>
<reference evidence="3 5" key="2">
    <citation type="submission" date="2017-05" db="EMBL/GenBank/DDBJ databases">
        <authorList>
            <person name="Song R."/>
            <person name="Chenine A.L."/>
            <person name="Ruprecht R.M."/>
        </authorList>
    </citation>
    <scope>NUCLEOTIDE SEQUENCE [LARGE SCALE GENOMIC DNA]</scope>
    <source>
        <strain evidence="3">PD5205</strain>
        <plasmid evidence="5">ppd5205-30</plasmid>
    </source>
</reference>
<feature type="compositionally biased region" description="Polar residues" evidence="1">
    <location>
        <begin position="13"/>
        <end position="32"/>
    </location>
</feature>
<gene>
    <name evidence="3" type="ORF">PD5205_04012</name>
    <name evidence="2" type="ORF">PD885_04010</name>
</gene>
<proteinExistence type="predicted"/>
<geneLocation type="plasmid" evidence="4">
    <name>ppd885-29</name>
</geneLocation>
<dbReference type="AlphaFoldDB" id="A0A1Y6HR90"/>
<organism evidence="3 5">
    <name type="scientific">Xanthomonas fragariae</name>
    <dbReference type="NCBI Taxonomy" id="48664"/>
    <lineage>
        <taxon>Bacteria</taxon>
        <taxon>Pseudomonadati</taxon>
        <taxon>Pseudomonadota</taxon>
        <taxon>Gammaproteobacteria</taxon>
        <taxon>Lysobacterales</taxon>
        <taxon>Lysobacteraceae</taxon>
        <taxon>Xanthomonas</taxon>
    </lineage>
</organism>